<dbReference type="Pfam" id="PF03803">
    <property type="entry name" value="Scramblase"/>
    <property type="match status" value="1"/>
</dbReference>
<protein>
    <recommendedName>
        <fullName evidence="2">Phospholipid scramblase</fullName>
    </recommendedName>
</protein>
<evidence type="ECO:0000313" key="3">
    <source>
        <dbReference type="EMBL" id="RNA45172.1"/>
    </source>
</evidence>
<dbReference type="GO" id="GO:0005886">
    <property type="term" value="C:plasma membrane"/>
    <property type="evidence" value="ECO:0007669"/>
    <property type="project" value="TreeGrafter"/>
</dbReference>
<keyword evidence="2" id="KW-0106">Calcium</keyword>
<name>A0A3M7TAR0_BRAPC</name>
<evidence type="ECO:0000256" key="1">
    <source>
        <dbReference type="ARBA" id="ARBA00005350"/>
    </source>
</evidence>
<comment type="cofactor">
    <cofactor evidence="2">
        <name>Ca(2+)</name>
        <dbReference type="ChEBI" id="CHEBI:29108"/>
    </cofactor>
</comment>
<comment type="similarity">
    <text evidence="1 2">Belongs to the phospholipid scramblase family.</text>
</comment>
<reference evidence="3 4" key="1">
    <citation type="journal article" date="2018" name="Sci. Rep.">
        <title>Genomic signatures of local adaptation to the degree of environmental predictability in rotifers.</title>
        <authorList>
            <person name="Franch-Gras L."/>
            <person name="Hahn C."/>
            <person name="Garcia-Roger E.M."/>
            <person name="Carmona M.J."/>
            <person name="Serra M."/>
            <person name="Gomez A."/>
        </authorList>
    </citation>
    <scope>NUCLEOTIDE SEQUENCE [LARGE SCALE GENOMIC DNA]</scope>
    <source>
        <strain evidence="3">HYR1</strain>
    </source>
</reference>
<keyword evidence="2" id="KW-0449">Lipoprotein</keyword>
<comment type="caution">
    <text evidence="3">The sequence shown here is derived from an EMBL/GenBank/DDBJ whole genome shotgun (WGS) entry which is preliminary data.</text>
</comment>
<dbReference type="GO" id="GO:0017128">
    <property type="term" value="F:phospholipid scramblase activity"/>
    <property type="evidence" value="ECO:0007669"/>
    <property type="project" value="InterPro"/>
</dbReference>
<gene>
    <name evidence="3" type="ORF">BpHYR1_003438</name>
</gene>
<accession>A0A3M7TAR0</accession>
<evidence type="ECO:0000256" key="2">
    <source>
        <dbReference type="RuleBase" id="RU363116"/>
    </source>
</evidence>
<sequence>MKSRNFRNAHSGGVVSPQGIFYKPPKNEAPLPPGAPVVWMQKPQAIPGCPIGLEYLTQVDQLCIYQKVSLLEAVIGWDACNKYFINNNCGNQVYVAIEGRNYSPFESETCMRICCGYQRGFVLHIVDNLNKEVIRMRRDFKCCAGHCCWLPGKELVMDVHKKFLSNVLLENQLVTGSMWRPKYDVLNEKREPILKIQGPSCVCDGPFCPCNNEFQILTIDGLAQIGSINKDYSGFVREMVTITDTFSIKFPMDLAVKAKALLIGALFLIDFMHFEKSGDDF</sequence>
<dbReference type="OrthoDB" id="191150at2759"/>
<proteinExistence type="inferred from homology"/>
<dbReference type="AlphaFoldDB" id="A0A3M7TAR0"/>
<evidence type="ECO:0000313" key="4">
    <source>
        <dbReference type="Proteomes" id="UP000276133"/>
    </source>
</evidence>
<keyword evidence="4" id="KW-1185">Reference proteome</keyword>
<dbReference type="PANTHER" id="PTHR23248:SF63">
    <property type="entry name" value="PHOSPHOLIPID SCRAMBLASE"/>
    <property type="match status" value="1"/>
</dbReference>
<comment type="function">
    <text evidence="2">May mediate accelerated ATP-independent bidirectional transbilayer migration of phospholipids upon binding calcium ions that results in a loss of phospholipid asymmetry in the plasma membrane.</text>
</comment>
<dbReference type="Proteomes" id="UP000276133">
    <property type="component" value="Unassembled WGS sequence"/>
</dbReference>
<organism evidence="3 4">
    <name type="scientific">Brachionus plicatilis</name>
    <name type="common">Marine rotifer</name>
    <name type="synonym">Brachionus muelleri</name>
    <dbReference type="NCBI Taxonomy" id="10195"/>
    <lineage>
        <taxon>Eukaryota</taxon>
        <taxon>Metazoa</taxon>
        <taxon>Spiralia</taxon>
        <taxon>Gnathifera</taxon>
        <taxon>Rotifera</taxon>
        <taxon>Eurotatoria</taxon>
        <taxon>Monogononta</taxon>
        <taxon>Pseudotrocha</taxon>
        <taxon>Ploima</taxon>
        <taxon>Brachionidae</taxon>
        <taxon>Brachionus</taxon>
    </lineage>
</organism>
<dbReference type="EMBL" id="REGN01000010">
    <property type="protein sequence ID" value="RNA45172.1"/>
    <property type="molecule type" value="Genomic_DNA"/>
</dbReference>
<keyword evidence="2" id="KW-0564">Palmitate</keyword>
<dbReference type="PANTHER" id="PTHR23248">
    <property type="entry name" value="PHOSPHOLIPID SCRAMBLASE-RELATED"/>
    <property type="match status" value="1"/>
</dbReference>
<dbReference type="InterPro" id="IPR005552">
    <property type="entry name" value="Scramblase"/>
</dbReference>